<keyword evidence="2" id="KW-1185">Reference proteome</keyword>
<dbReference type="Proteomes" id="UP001065298">
    <property type="component" value="Chromosome 11"/>
</dbReference>
<evidence type="ECO:0000313" key="1">
    <source>
        <dbReference type="EMBL" id="KAI8652659.1"/>
    </source>
</evidence>
<dbReference type="EMBL" id="CM046513">
    <property type="protein sequence ID" value="KAI8652659.1"/>
    <property type="molecule type" value="Genomic_DNA"/>
</dbReference>
<accession>A0ACC0QF62</accession>
<organism evidence="1 2">
    <name type="scientific">Fusarium keratoplasticum</name>
    <dbReference type="NCBI Taxonomy" id="1328300"/>
    <lineage>
        <taxon>Eukaryota</taxon>
        <taxon>Fungi</taxon>
        <taxon>Dikarya</taxon>
        <taxon>Ascomycota</taxon>
        <taxon>Pezizomycotina</taxon>
        <taxon>Sordariomycetes</taxon>
        <taxon>Hypocreomycetidae</taxon>
        <taxon>Hypocreales</taxon>
        <taxon>Nectriaceae</taxon>
        <taxon>Fusarium</taxon>
        <taxon>Fusarium solani species complex</taxon>
    </lineage>
</organism>
<protein>
    <submittedName>
        <fullName evidence="1">Uncharacterized protein</fullName>
    </submittedName>
</protein>
<reference evidence="1" key="1">
    <citation type="submission" date="2022-06" db="EMBL/GenBank/DDBJ databases">
        <title>Fusarium solani species complex genomes reveal bases of compartmentalisation and animal pathogenesis.</title>
        <authorList>
            <person name="Tsai I.J."/>
        </authorList>
    </citation>
    <scope>NUCLEOTIDE SEQUENCE</scope>
    <source>
        <strain evidence="1">Fu6.1</strain>
    </source>
</reference>
<name>A0ACC0QF62_9HYPO</name>
<gene>
    <name evidence="1" type="ORF">NCS57_01330600</name>
</gene>
<comment type="caution">
    <text evidence="1">The sequence shown here is derived from an EMBL/GenBank/DDBJ whole genome shotgun (WGS) entry which is preliminary data.</text>
</comment>
<sequence length="234" mass="25843">MLAQSSSLPRHGGLPSPGPSHCSHDTTYHCTTQRHETASCTAAQLGSNGRISRYPVNATLRYFVDLDGFQAKADGEYVAACFEVATQAWSLGPVQFKRSFDRKDAFFSAVYSSDTPNDRTLAAAFFPNCPAESRMVKVFPLAFVFRDAMVNTFCHELGHVLGLRHEFAAHTEKDDPSVHWGFPNPESVMNYYNHPLEMAVHELDIALTNGLYAYEGNSLEGFPIDVVSPTSEPC</sequence>
<proteinExistence type="predicted"/>
<evidence type="ECO:0000313" key="2">
    <source>
        <dbReference type="Proteomes" id="UP001065298"/>
    </source>
</evidence>